<evidence type="ECO:0000313" key="1">
    <source>
        <dbReference type="EMBL" id="GAA5199602.1"/>
    </source>
</evidence>
<dbReference type="Proteomes" id="UP001501570">
    <property type="component" value="Unassembled WGS sequence"/>
</dbReference>
<accession>A0ABP9SR38</accession>
<sequence length="79" mass="8374">MKARAVVKLTRLYKDQSSGGNGCPTVYLGDNGELVVQGQLVDGDTFAELENVLPGEGAVRIDPVVVLGAIEQYRAAGQR</sequence>
<protein>
    <submittedName>
        <fullName evidence="1">Uncharacterized protein</fullName>
    </submittedName>
</protein>
<evidence type="ECO:0000313" key="2">
    <source>
        <dbReference type="Proteomes" id="UP001501570"/>
    </source>
</evidence>
<dbReference type="RefSeq" id="WP_345638051.1">
    <property type="nucleotide sequence ID" value="NZ_BAABJQ010000038.1"/>
</dbReference>
<proteinExistence type="predicted"/>
<keyword evidence="2" id="KW-1185">Reference proteome</keyword>
<dbReference type="EMBL" id="BAABJQ010000038">
    <property type="protein sequence ID" value="GAA5199602.1"/>
    <property type="molecule type" value="Genomic_DNA"/>
</dbReference>
<gene>
    <name evidence="1" type="ORF">GCM10023322_75610</name>
</gene>
<name>A0ABP9SR38_9ACTN</name>
<organism evidence="1 2">
    <name type="scientific">Rugosimonospora acidiphila</name>
    <dbReference type="NCBI Taxonomy" id="556531"/>
    <lineage>
        <taxon>Bacteria</taxon>
        <taxon>Bacillati</taxon>
        <taxon>Actinomycetota</taxon>
        <taxon>Actinomycetes</taxon>
        <taxon>Micromonosporales</taxon>
        <taxon>Micromonosporaceae</taxon>
        <taxon>Rugosimonospora</taxon>
    </lineage>
</organism>
<reference evidence="2" key="1">
    <citation type="journal article" date="2019" name="Int. J. Syst. Evol. Microbiol.">
        <title>The Global Catalogue of Microorganisms (GCM) 10K type strain sequencing project: providing services to taxonomists for standard genome sequencing and annotation.</title>
        <authorList>
            <consortium name="The Broad Institute Genomics Platform"/>
            <consortium name="The Broad Institute Genome Sequencing Center for Infectious Disease"/>
            <person name="Wu L."/>
            <person name="Ma J."/>
        </authorList>
    </citation>
    <scope>NUCLEOTIDE SEQUENCE [LARGE SCALE GENOMIC DNA]</scope>
    <source>
        <strain evidence="2">JCM 18304</strain>
    </source>
</reference>
<comment type="caution">
    <text evidence="1">The sequence shown here is derived from an EMBL/GenBank/DDBJ whole genome shotgun (WGS) entry which is preliminary data.</text>
</comment>